<reference evidence="1 2" key="1">
    <citation type="submission" date="2020-08" db="EMBL/GenBank/DDBJ databases">
        <authorList>
            <person name="Hejnol A."/>
        </authorList>
    </citation>
    <scope>NUCLEOTIDE SEQUENCE [LARGE SCALE GENOMIC DNA]</scope>
</reference>
<dbReference type="Proteomes" id="UP000549394">
    <property type="component" value="Unassembled WGS sequence"/>
</dbReference>
<dbReference type="EMBL" id="CAJFCJ010000007">
    <property type="protein sequence ID" value="CAD5117368.1"/>
    <property type="molecule type" value="Genomic_DNA"/>
</dbReference>
<protein>
    <submittedName>
        <fullName evidence="1">DgyrCDS6146</fullName>
    </submittedName>
</protein>
<keyword evidence="2" id="KW-1185">Reference proteome</keyword>
<dbReference type="AlphaFoldDB" id="A0A7I8VRZ2"/>
<dbReference type="SUPFAM" id="SSF48452">
    <property type="entry name" value="TPR-like"/>
    <property type="match status" value="1"/>
</dbReference>
<organism evidence="1 2">
    <name type="scientific">Dimorphilus gyrociliatus</name>
    <dbReference type="NCBI Taxonomy" id="2664684"/>
    <lineage>
        <taxon>Eukaryota</taxon>
        <taxon>Metazoa</taxon>
        <taxon>Spiralia</taxon>
        <taxon>Lophotrochozoa</taxon>
        <taxon>Annelida</taxon>
        <taxon>Polychaeta</taxon>
        <taxon>Polychaeta incertae sedis</taxon>
        <taxon>Dinophilidae</taxon>
        <taxon>Dimorphilus</taxon>
    </lineage>
</organism>
<sequence>MPFSCLKDMERAINAALNQALIYERSSKWEKVVQSYRRLLRMLYDIPIEIQPDFMKTLLYECEYHLGVALQNGGEHLKSLKHFTNSIHAIFLPKNGCAAGCGANSCLITPLYARRATAYAKLNDIRSALKDAERAVVLDCCNPDVYCVRAMVHASKDEFSRSVRDINMALKYDSKHLCALMLKGALKKRNMMSDSSDDSEHRLALNINPDASRFFNVCSFKHKDAMAFFEKFLYALGVPHTISKVQFDDDVALDFGKRRVQSADSYESPMKFQQPKPVLIQPVRCGTFTDFRDGSEKTRRRYQYGEAVRQCTMKPKTAEQFLDMLEKASTVSSMKYSFGSTSSNRSVISAFERSVNLDDIPRMYSKPWSGDALPAGEKVTRPDSIRIPFKT</sequence>
<evidence type="ECO:0000313" key="2">
    <source>
        <dbReference type="Proteomes" id="UP000549394"/>
    </source>
</evidence>
<accession>A0A7I8VRZ2</accession>
<gene>
    <name evidence="1" type="ORF">DGYR_LOCUS5902</name>
</gene>
<dbReference type="Gene3D" id="1.25.40.10">
    <property type="entry name" value="Tetratricopeptide repeat domain"/>
    <property type="match status" value="1"/>
</dbReference>
<dbReference type="OrthoDB" id="6282860at2759"/>
<dbReference type="InterPro" id="IPR011990">
    <property type="entry name" value="TPR-like_helical_dom_sf"/>
</dbReference>
<proteinExistence type="predicted"/>
<name>A0A7I8VRZ2_9ANNE</name>
<dbReference type="SMART" id="SM00028">
    <property type="entry name" value="TPR"/>
    <property type="match status" value="3"/>
</dbReference>
<evidence type="ECO:0000313" key="1">
    <source>
        <dbReference type="EMBL" id="CAD5117368.1"/>
    </source>
</evidence>
<comment type="caution">
    <text evidence="1">The sequence shown here is derived from an EMBL/GenBank/DDBJ whole genome shotgun (WGS) entry which is preliminary data.</text>
</comment>
<dbReference type="InterPro" id="IPR019734">
    <property type="entry name" value="TPR_rpt"/>
</dbReference>